<dbReference type="EMBL" id="CH991570">
    <property type="protein sequence ID" value="EDQ85910.1"/>
    <property type="molecule type" value="Genomic_DNA"/>
</dbReference>
<dbReference type="InParanoid" id="A9V9D4"/>
<keyword evidence="2" id="KW-0689">Ribosomal protein</keyword>
<evidence type="ECO:0000313" key="6">
    <source>
        <dbReference type="Proteomes" id="UP000001357"/>
    </source>
</evidence>
<dbReference type="PANTHER" id="PTHR13528:SF2">
    <property type="entry name" value="LARGE RIBOSOMAL SUBUNIT PROTEIN BL28M"/>
    <property type="match status" value="1"/>
</dbReference>
<gene>
    <name evidence="5" type="ORF">MONBRDRAFT_34085</name>
</gene>
<dbReference type="AlphaFoldDB" id="A9V9D4"/>
<evidence type="ECO:0000256" key="4">
    <source>
        <dbReference type="ARBA" id="ARBA00035269"/>
    </source>
</evidence>
<dbReference type="Gene3D" id="2.30.170.40">
    <property type="entry name" value="Ribosomal protein L28/L24"/>
    <property type="match status" value="1"/>
</dbReference>
<dbReference type="RefSeq" id="XP_001749389.1">
    <property type="nucleotide sequence ID" value="XM_001749337.1"/>
</dbReference>
<protein>
    <recommendedName>
        <fullName evidence="4">Large ribosomal subunit protein bL28m</fullName>
    </recommendedName>
</protein>
<dbReference type="InterPro" id="IPR026569">
    <property type="entry name" value="Ribosomal_bL28"/>
</dbReference>
<accession>A9V9D4</accession>
<dbReference type="eggNOG" id="KOG3278">
    <property type="taxonomic scope" value="Eukaryota"/>
</dbReference>
<dbReference type="InterPro" id="IPR037147">
    <property type="entry name" value="Ribosomal_bL28_sf"/>
</dbReference>
<keyword evidence="6" id="KW-1185">Reference proteome</keyword>
<proteinExistence type="inferred from homology"/>
<dbReference type="SUPFAM" id="SSF143800">
    <property type="entry name" value="L28p-like"/>
    <property type="match status" value="1"/>
</dbReference>
<dbReference type="OMA" id="KVNHQWK"/>
<organism evidence="5 6">
    <name type="scientific">Monosiga brevicollis</name>
    <name type="common">Choanoflagellate</name>
    <dbReference type="NCBI Taxonomy" id="81824"/>
    <lineage>
        <taxon>Eukaryota</taxon>
        <taxon>Choanoflagellata</taxon>
        <taxon>Craspedida</taxon>
        <taxon>Salpingoecidae</taxon>
        <taxon>Monosiga</taxon>
    </lineage>
</organism>
<sequence>MATVRSIITTSLRNAATINRAQRGLYAGKKVLFGVKSAEDKKSPIKSLKIWKPNVFEKRYYSDILKRYTKVKVTTKAIRCIDKAGGFDNYILMTQPEKLDSELGMKLRVEMLQKMARRAEHDMRREANAAARAARAAAQA</sequence>
<evidence type="ECO:0000256" key="2">
    <source>
        <dbReference type="ARBA" id="ARBA00022980"/>
    </source>
</evidence>
<dbReference type="KEGG" id="mbr:MONBRDRAFT_34085"/>
<dbReference type="Proteomes" id="UP000001357">
    <property type="component" value="Unassembled WGS sequence"/>
</dbReference>
<dbReference type="InterPro" id="IPR034704">
    <property type="entry name" value="Ribosomal_bL28/bL31-like_sf"/>
</dbReference>
<dbReference type="PANTHER" id="PTHR13528">
    <property type="entry name" value="39S RIBOSOMAL PROTEIN L28, MITOCHONDRIAL"/>
    <property type="match status" value="1"/>
</dbReference>
<reference evidence="5 6" key="1">
    <citation type="journal article" date="2008" name="Nature">
        <title>The genome of the choanoflagellate Monosiga brevicollis and the origin of metazoans.</title>
        <authorList>
            <consortium name="JGI Sequencing"/>
            <person name="King N."/>
            <person name="Westbrook M.J."/>
            <person name="Young S.L."/>
            <person name="Kuo A."/>
            <person name="Abedin M."/>
            <person name="Chapman J."/>
            <person name="Fairclough S."/>
            <person name="Hellsten U."/>
            <person name="Isogai Y."/>
            <person name="Letunic I."/>
            <person name="Marr M."/>
            <person name="Pincus D."/>
            <person name="Putnam N."/>
            <person name="Rokas A."/>
            <person name="Wright K.J."/>
            <person name="Zuzow R."/>
            <person name="Dirks W."/>
            <person name="Good M."/>
            <person name="Goodstein D."/>
            <person name="Lemons D."/>
            <person name="Li W."/>
            <person name="Lyons J.B."/>
            <person name="Morris A."/>
            <person name="Nichols S."/>
            <person name="Richter D.J."/>
            <person name="Salamov A."/>
            <person name="Bork P."/>
            <person name="Lim W.A."/>
            <person name="Manning G."/>
            <person name="Miller W.T."/>
            <person name="McGinnis W."/>
            <person name="Shapiro H."/>
            <person name="Tjian R."/>
            <person name="Grigoriev I.V."/>
            <person name="Rokhsar D."/>
        </authorList>
    </citation>
    <scope>NUCLEOTIDE SEQUENCE [LARGE SCALE GENOMIC DNA]</scope>
    <source>
        <strain evidence="6">MX1 / ATCC 50154</strain>
    </source>
</reference>
<dbReference type="STRING" id="81824.A9V9D4"/>
<comment type="similarity">
    <text evidence="1">Belongs to the bacterial ribosomal protein bL28 family.</text>
</comment>
<evidence type="ECO:0000256" key="1">
    <source>
        <dbReference type="ARBA" id="ARBA00008760"/>
    </source>
</evidence>
<dbReference type="FunFam" id="2.30.170.40:FF:000003">
    <property type="entry name" value="54S ribosomal protein L24"/>
    <property type="match status" value="1"/>
</dbReference>
<dbReference type="GO" id="GO:0003735">
    <property type="term" value="F:structural constituent of ribosome"/>
    <property type="evidence" value="ECO:0000318"/>
    <property type="project" value="GO_Central"/>
</dbReference>
<dbReference type="GeneID" id="5894618"/>
<dbReference type="GO" id="GO:0005762">
    <property type="term" value="C:mitochondrial large ribosomal subunit"/>
    <property type="evidence" value="ECO:0000318"/>
    <property type="project" value="GO_Central"/>
</dbReference>
<evidence type="ECO:0000313" key="5">
    <source>
        <dbReference type="EMBL" id="EDQ85910.1"/>
    </source>
</evidence>
<keyword evidence="3" id="KW-0687">Ribonucleoprotein</keyword>
<dbReference type="Pfam" id="PF00830">
    <property type="entry name" value="Ribosomal_L28"/>
    <property type="match status" value="1"/>
</dbReference>
<evidence type="ECO:0000256" key="3">
    <source>
        <dbReference type="ARBA" id="ARBA00023274"/>
    </source>
</evidence>
<name>A9V9D4_MONBE</name>